<sequence>MTRETLPEAVYKKIVLLEEKFKASGQDLSSYLEGLLHADYMSYWDYINLDTLLSIQQPRTSFKDEKIFIVYHQITELYFNLILWEMEQISAETCSSGAFSAGKTAAHPSLL</sequence>
<dbReference type="GO" id="GO:0020037">
    <property type="term" value="F:heme binding"/>
    <property type="evidence" value="ECO:0007669"/>
    <property type="project" value="InterPro"/>
</dbReference>
<accession>I5BZL5</accession>
<dbReference type="Proteomes" id="UP000005551">
    <property type="component" value="Unassembled WGS sequence"/>
</dbReference>
<dbReference type="AlphaFoldDB" id="I5BZL5"/>
<keyword evidence="1" id="KW-0223">Dioxygenase</keyword>
<dbReference type="Pfam" id="PF03301">
    <property type="entry name" value="Trp_dioxygenase"/>
    <property type="match status" value="1"/>
</dbReference>
<evidence type="ECO:0000313" key="1">
    <source>
        <dbReference type="EMBL" id="EIM75017.1"/>
    </source>
</evidence>
<dbReference type="EMBL" id="AJYA01000036">
    <property type="protein sequence ID" value="EIM75017.1"/>
    <property type="molecule type" value="Genomic_DNA"/>
</dbReference>
<gene>
    <name evidence="1" type="ORF">A3SI_14644</name>
</gene>
<dbReference type="Gene3D" id="1.20.58.480">
    <property type="match status" value="1"/>
</dbReference>
<reference evidence="1 2" key="1">
    <citation type="submission" date="2012-05" db="EMBL/GenBank/DDBJ databases">
        <title>Genome sequence of Nitritalea halalkaliphila LW7.</title>
        <authorList>
            <person name="Jangir P.K."/>
            <person name="Singh A."/>
            <person name="Shivaji S."/>
            <person name="Sharma R."/>
        </authorList>
    </citation>
    <scope>NUCLEOTIDE SEQUENCE [LARGE SCALE GENOMIC DNA]</scope>
    <source>
        <strain evidence="1 2">LW7</strain>
    </source>
</reference>
<dbReference type="GO" id="GO:0004833">
    <property type="term" value="F:L-tryptophan 2,3-dioxygenase activity"/>
    <property type="evidence" value="ECO:0007669"/>
    <property type="project" value="InterPro"/>
</dbReference>
<dbReference type="InterPro" id="IPR004981">
    <property type="entry name" value="Trp_2_3_dOase"/>
</dbReference>
<keyword evidence="1" id="KW-0560">Oxidoreductase</keyword>
<dbReference type="PANTHER" id="PTHR10138:SF0">
    <property type="entry name" value="TRYPTOPHAN 2,3-DIOXYGENASE"/>
    <property type="match status" value="1"/>
</dbReference>
<dbReference type="PANTHER" id="PTHR10138">
    <property type="entry name" value="TRYPTOPHAN 2,3-DIOXYGENASE"/>
    <property type="match status" value="1"/>
</dbReference>
<dbReference type="GO" id="GO:0046872">
    <property type="term" value="F:metal ion binding"/>
    <property type="evidence" value="ECO:0007669"/>
    <property type="project" value="InterPro"/>
</dbReference>
<protein>
    <submittedName>
        <fullName evidence="1">Tryptophan 23-dioxygenase</fullName>
    </submittedName>
</protein>
<dbReference type="GO" id="GO:0019442">
    <property type="term" value="P:L-tryptophan catabolic process to acetyl-CoA"/>
    <property type="evidence" value="ECO:0007669"/>
    <property type="project" value="TreeGrafter"/>
</dbReference>
<name>I5BZL5_9BACT</name>
<dbReference type="SUPFAM" id="SSF140959">
    <property type="entry name" value="Indolic compounds 2,3-dioxygenase-like"/>
    <property type="match status" value="1"/>
</dbReference>
<dbReference type="PATRIC" id="fig|1189621.3.peg.3049"/>
<keyword evidence="2" id="KW-1185">Reference proteome</keyword>
<dbReference type="InterPro" id="IPR037217">
    <property type="entry name" value="Trp/Indoleamine_2_3_dOase-like"/>
</dbReference>
<proteinExistence type="predicted"/>
<dbReference type="STRING" id="1189621.A3SI_14644"/>
<evidence type="ECO:0000313" key="2">
    <source>
        <dbReference type="Proteomes" id="UP000005551"/>
    </source>
</evidence>
<dbReference type="GO" id="GO:0019441">
    <property type="term" value="P:L-tryptophan catabolic process to kynurenine"/>
    <property type="evidence" value="ECO:0007669"/>
    <property type="project" value="InterPro"/>
</dbReference>
<organism evidence="1 2">
    <name type="scientific">Nitritalea halalkaliphila LW7</name>
    <dbReference type="NCBI Taxonomy" id="1189621"/>
    <lineage>
        <taxon>Bacteria</taxon>
        <taxon>Pseudomonadati</taxon>
        <taxon>Bacteroidota</taxon>
        <taxon>Cytophagia</taxon>
        <taxon>Cytophagales</taxon>
        <taxon>Cyclobacteriaceae</taxon>
        <taxon>Nitritalea</taxon>
    </lineage>
</organism>
<comment type="caution">
    <text evidence="1">The sequence shown here is derived from an EMBL/GenBank/DDBJ whole genome shotgun (WGS) entry which is preliminary data.</text>
</comment>